<reference evidence="13 14" key="1">
    <citation type="submission" date="2023-02" db="EMBL/GenBank/DDBJ databases">
        <title>Host association and intracellularity evolved multiple times independently in the Rickettsiales.</title>
        <authorList>
            <person name="Castelli M."/>
            <person name="Nardi T."/>
            <person name="Gammuto L."/>
            <person name="Bellinzona G."/>
            <person name="Sabaneyeva E."/>
            <person name="Potekhin A."/>
            <person name="Serra V."/>
            <person name="Petroni G."/>
            <person name="Sassera D."/>
        </authorList>
    </citation>
    <scope>NUCLEOTIDE SEQUENCE [LARGE SCALE GENOMIC DNA]</scope>
    <source>
        <strain evidence="13 14">BOD18</strain>
    </source>
</reference>
<dbReference type="PANTHER" id="PTHR10920:SF18">
    <property type="entry name" value="RRNA METHYLTRANSFERASE 2, MITOCHONDRIAL"/>
    <property type="match status" value="1"/>
</dbReference>
<keyword evidence="4 11" id="KW-0949">S-adenosyl-L-methionine</keyword>
<dbReference type="InterPro" id="IPR050082">
    <property type="entry name" value="RNA_methyltr_RlmE"/>
</dbReference>
<dbReference type="InterPro" id="IPR002877">
    <property type="entry name" value="RNA_MeTrfase_FtsJ_dom"/>
</dbReference>
<feature type="binding site" evidence="11">
    <location>
        <position position="59"/>
    </location>
    <ligand>
        <name>S-adenosyl-L-methionine</name>
        <dbReference type="ChEBI" id="CHEBI:59789"/>
    </ligand>
</feature>
<name>A0ABU5L6S1_9RICK</name>
<comment type="similarity">
    <text evidence="11">Belongs to the class I-like SAM-binding methyltransferase superfamily. RNA methyltransferase RlmE family.</text>
</comment>
<evidence type="ECO:0000256" key="8">
    <source>
        <dbReference type="ARBA" id="ARBA00041995"/>
    </source>
</evidence>
<keyword evidence="14" id="KW-1185">Reference proteome</keyword>
<keyword evidence="11" id="KW-0963">Cytoplasm</keyword>
<dbReference type="Gene3D" id="3.40.50.150">
    <property type="entry name" value="Vaccinia Virus protein VP39"/>
    <property type="match status" value="1"/>
</dbReference>
<dbReference type="EC" id="2.1.1.166" evidence="6 11"/>
<evidence type="ECO:0000256" key="2">
    <source>
        <dbReference type="ARBA" id="ARBA00022603"/>
    </source>
</evidence>
<feature type="binding site" evidence="11">
    <location>
        <position position="61"/>
    </location>
    <ligand>
        <name>S-adenosyl-L-methionine</name>
        <dbReference type="ChEBI" id="CHEBI:59789"/>
    </ligand>
</feature>
<dbReference type="InterPro" id="IPR015507">
    <property type="entry name" value="rRNA-MeTfrase_E"/>
</dbReference>
<keyword evidence="3 11" id="KW-0808">Transferase</keyword>
<keyword evidence="1 11" id="KW-0698">rRNA processing</keyword>
<dbReference type="GO" id="GO:0032259">
    <property type="term" value="P:methylation"/>
    <property type="evidence" value="ECO:0007669"/>
    <property type="project" value="UniProtKB-KW"/>
</dbReference>
<keyword evidence="2 11" id="KW-0489">Methyltransferase</keyword>
<evidence type="ECO:0000256" key="7">
    <source>
        <dbReference type="ARBA" id="ARBA00041129"/>
    </source>
</evidence>
<evidence type="ECO:0000256" key="9">
    <source>
        <dbReference type="ARBA" id="ARBA00042745"/>
    </source>
</evidence>
<feature type="domain" description="Ribosomal RNA methyltransferase FtsJ" evidence="12">
    <location>
        <begin position="25"/>
        <end position="200"/>
    </location>
</feature>
<dbReference type="Proteomes" id="UP001293791">
    <property type="component" value="Unassembled WGS sequence"/>
</dbReference>
<feature type="active site" description="Proton acceptor" evidence="11">
    <location>
        <position position="159"/>
    </location>
</feature>
<dbReference type="HAMAP" id="MF_01547">
    <property type="entry name" value="RNA_methyltr_E"/>
    <property type="match status" value="1"/>
</dbReference>
<dbReference type="RefSeq" id="WP_322497329.1">
    <property type="nucleotide sequence ID" value="NZ_JARGYT010000006.1"/>
</dbReference>
<dbReference type="PANTHER" id="PTHR10920">
    <property type="entry name" value="RIBOSOMAL RNA METHYLTRANSFERASE"/>
    <property type="match status" value="1"/>
</dbReference>
<gene>
    <name evidence="11" type="primary">rlmE</name>
    <name evidence="11" type="synonym">ftsJ</name>
    <name evidence="11" type="synonym">rrmJ</name>
    <name evidence="13" type="ORF">Cyrtocomes_00178</name>
</gene>
<dbReference type="GO" id="GO:0008168">
    <property type="term" value="F:methyltransferase activity"/>
    <property type="evidence" value="ECO:0007669"/>
    <property type="project" value="UniProtKB-KW"/>
</dbReference>
<dbReference type="InterPro" id="IPR029063">
    <property type="entry name" value="SAM-dependent_MTases_sf"/>
</dbReference>
<proteinExistence type="inferred from homology"/>
<evidence type="ECO:0000259" key="12">
    <source>
        <dbReference type="Pfam" id="PF01728"/>
    </source>
</evidence>
<evidence type="ECO:0000256" key="6">
    <source>
        <dbReference type="ARBA" id="ARBA00038861"/>
    </source>
</evidence>
<feature type="binding site" evidence="11">
    <location>
        <position position="94"/>
    </location>
    <ligand>
        <name>S-adenosyl-L-methionine</name>
        <dbReference type="ChEBI" id="CHEBI:59789"/>
    </ligand>
</feature>
<dbReference type="PIRSF" id="PIRSF005461">
    <property type="entry name" value="23S_rRNA_mtase"/>
    <property type="match status" value="1"/>
</dbReference>
<evidence type="ECO:0000256" key="1">
    <source>
        <dbReference type="ARBA" id="ARBA00022552"/>
    </source>
</evidence>
<evidence type="ECO:0000256" key="10">
    <source>
        <dbReference type="ARBA" id="ARBA00048970"/>
    </source>
</evidence>
<evidence type="ECO:0000256" key="5">
    <source>
        <dbReference type="ARBA" id="ARBA00037569"/>
    </source>
</evidence>
<organism evidence="13 14">
    <name type="scientific">Candidatus Cyrtobacter comes</name>
    <dbReference type="NCBI Taxonomy" id="675776"/>
    <lineage>
        <taxon>Bacteria</taxon>
        <taxon>Pseudomonadati</taxon>
        <taxon>Pseudomonadota</taxon>
        <taxon>Alphaproteobacteria</taxon>
        <taxon>Rickettsiales</taxon>
        <taxon>Candidatus Midichloriaceae</taxon>
        <taxon>Candidatus Cyrtobacter</taxon>
    </lineage>
</organism>
<feature type="binding site" evidence="11">
    <location>
        <position position="119"/>
    </location>
    <ligand>
        <name>S-adenosyl-L-methionine</name>
        <dbReference type="ChEBI" id="CHEBI:59789"/>
    </ligand>
</feature>
<evidence type="ECO:0000313" key="13">
    <source>
        <dbReference type="EMBL" id="MDZ5761820.1"/>
    </source>
</evidence>
<evidence type="ECO:0000256" key="4">
    <source>
        <dbReference type="ARBA" id="ARBA00022691"/>
    </source>
</evidence>
<dbReference type="EMBL" id="JARGYT010000006">
    <property type="protein sequence ID" value="MDZ5761820.1"/>
    <property type="molecule type" value="Genomic_DNA"/>
</dbReference>
<comment type="function">
    <text evidence="5 11">Specifically methylates the uridine in position 2552 of 23S rRNA at the 2'-O position of the ribose in the fully assembled 50S ribosomal subunit.</text>
</comment>
<evidence type="ECO:0000256" key="11">
    <source>
        <dbReference type="HAMAP-Rule" id="MF_01547"/>
    </source>
</evidence>
<accession>A0ABU5L6S1</accession>
<comment type="caution">
    <text evidence="13">The sequence shown here is derived from an EMBL/GenBank/DDBJ whole genome shotgun (WGS) entry which is preliminary data.</text>
</comment>
<evidence type="ECO:0000313" key="14">
    <source>
        <dbReference type="Proteomes" id="UP001293791"/>
    </source>
</evidence>
<dbReference type="SUPFAM" id="SSF53335">
    <property type="entry name" value="S-adenosyl-L-methionine-dependent methyltransferases"/>
    <property type="match status" value="1"/>
</dbReference>
<protein>
    <recommendedName>
        <fullName evidence="7 11">Ribosomal RNA large subunit methyltransferase E</fullName>
        <ecNumber evidence="6 11">2.1.1.166</ecNumber>
    </recommendedName>
    <alternativeName>
        <fullName evidence="9 11">23S rRNA Um2552 methyltransferase</fullName>
    </alternativeName>
    <alternativeName>
        <fullName evidence="8 11">rRNA (uridine-2'-O-)-methyltransferase</fullName>
    </alternativeName>
</protein>
<dbReference type="Pfam" id="PF01728">
    <property type="entry name" value="FtsJ"/>
    <property type="match status" value="1"/>
</dbReference>
<evidence type="ECO:0000256" key="3">
    <source>
        <dbReference type="ARBA" id="ARBA00022679"/>
    </source>
</evidence>
<comment type="subcellular location">
    <subcellularLocation>
        <location evidence="11">Cytoplasm</location>
    </subcellularLocation>
</comment>
<comment type="catalytic activity">
    <reaction evidence="10 11">
        <text>uridine(2552) in 23S rRNA + S-adenosyl-L-methionine = 2'-O-methyluridine(2552) in 23S rRNA + S-adenosyl-L-homocysteine + H(+)</text>
        <dbReference type="Rhea" id="RHEA:42720"/>
        <dbReference type="Rhea" id="RHEA-COMP:10202"/>
        <dbReference type="Rhea" id="RHEA-COMP:10203"/>
        <dbReference type="ChEBI" id="CHEBI:15378"/>
        <dbReference type="ChEBI" id="CHEBI:57856"/>
        <dbReference type="ChEBI" id="CHEBI:59789"/>
        <dbReference type="ChEBI" id="CHEBI:65315"/>
        <dbReference type="ChEBI" id="CHEBI:74478"/>
        <dbReference type="EC" id="2.1.1.166"/>
    </reaction>
</comment>
<feature type="binding site" evidence="11">
    <location>
        <position position="79"/>
    </location>
    <ligand>
        <name>S-adenosyl-L-methionine</name>
        <dbReference type="ChEBI" id="CHEBI:59789"/>
    </ligand>
</feature>
<sequence length="204" mass="22993">MAKINKWVTRREKDPYIARSNVDGYRCRSAYKLLEINQKFHIFKKERRQIILDVGCAPGGWLQVLKSHSCSGSTIIGVDLKETKLEGVKIICGNFLSDEIRKSLCEASGGSKFDVALSDMATNSTGDAKIDQLRNFELVDSFIDFALLYLTQCGHLIAKIMCGEGDKTLLDKTRAHFREVKIYKPNSSYKDSAEKYLVAISKIK</sequence>